<feature type="region of interest" description="Disordered" evidence="1">
    <location>
        <begin position="1"/>
        <end position="37"/>
    </location>
</feature>
<accession>A0A448YVJ3</accession>
<dbReference type="EMBL" id="CAACVS010000009">
    <property type="protein sequence ID" value="VEU33788.1"/>
    <property type="molecule type" value="Genomic_DNA"/>
</dbReference>
<gene>
    <name evidence="2" type="ORF">PSNMU_V1.4_AUG-EV-PASAV3_0004780</name>
</gene>
<evidence type="ECO:0000313" key="2">
    <source>
        <dbReference type="EMBL" id="VEU33788.1"/>
    </source>
</evidence>
<dbReference type="OrthoDB" id="269956at2759"/>
<evidence type="ECO:0000313" key="3">
    <source>
        <dbReference type="Proteomes" id="UP000291116"/>
    </source>
</evidence>
<keyword evidence="3" id="KW-1185">Reference proteome</keyword>
<dbReference type="AlphaFoldDB" id="A0A448YVJ3"/>
<evidence type="ECO:0000256" key="1">
    <source>
        <dbReference type="SAM" id="MobiDB-lite"/>
    </source>
</evidence>
<organism evidence="2 3">
    <name type="scientific">Pseudo-nitzschia multistriata</name>
    <dbReference type="NCBI Taxonomy" id="183589"/>
    <lineage>
        <taxon>Eukaryota</taxon>
        <taxon>Sar</taxon>
        <taxon>Stramenopiles</taxon>
        <taxon>Ochrophyta</taxon>
        <taxon>Bacillariophyta</taxon>
        <taxon>Bacillariophyceae</taxon>
        <taxon>Bacillariophycidae</taxon>
        <taxon>Bacillariales</taxon>
        <taxon>Bacillariaceae</taxon>
        <taxon>Pseudo-nitzschia</taxon>
    </lineage>
</organism>
<protein>
    <submittedName>
        <fullName evidence="2">Uncharacterized protein</fullName>
    </submittedName>
</protein>
<name>A0A448YVJ3_9STRA</name>
<proteinExistence type="predicted"/>
<dbReference type="Proteomes" id="UP000291116">
    <property type="component" value="Unassembled WGS sequence"/>
</dbReference>
<reference evidence="2 3" key="1">
    <citation type="submission" date="2019-01" db="EMBL/GenBank/DDBJ databases">
        <authorList>
            <person name="Ferrante I. M."/>
        </authorList>
    </citation>
    <scope>NUCLEOTIDE SEQUENCE [LARGE SCALE GENOMIC DNA]</scope>
    <source>
        <strain evidence="2 3">B856</strain>
    </source>
</reference>
<sequence length="92" mass="9781">MVEFRDGTKPAQIAGTAGTSPETAHHDDSDAGSASSSRNTLLCLKCHKKQIVYECDPCGCPSFCTSCAMKLASGGRCKTCHQAYGGLRRLRV</sequence>